<dbReference type="RefSeq" id="WP_013085720.1">
    <property type="nucleotide sequence ID" value="NZ_CP039266.1"/>
</dbReference>
<dbReference type="Proteomes" id="UP001194414">
    <property type="component" value="Unassembled WGS sequence"/>
</dbReference>
<protein>
    <submittedName>
        <fullName evidence="1">Uncharacterized protein</fullName>
    </submittedName>
</protein>
<name>A0AAW4DMA3_9LACO</name>
<reference evidence="1" key="1">
    <citation type="submission" date="2020-07" db="EMBL/GenBank/DDBJ databases">
        <title>Comparative genomics analyses of Lactobacillus crispatus isolated from different ecological niches.</title>
        <authorList>
            <person name="Mancino W."/>
            <person name="Mancabelli L."/>
            <person name="Lugli G.A."/>
            <person name="Milani C."/>
            <person name="Viappiani A."/>
            <person name="Anzalone R."/>
            <person name="Longhi G."/>
            <person name="Ventura M."/>
            <person name="Turroni F."/>
        </authorList>
    </citation>
    <scope>NUCLEOTIDE SEQUENCE</scope>
    <source>
        <strain evidence="1">LB65</strain>
    </source>
</reference>
<proteinExistence type="predicted"/>
<reference evidence="2" key="2">
    <citation type="submission" date="2023-05" db="EMBL/GenBank/DDBJ databases">
        <title>Cataloging the Phylogenetic Diversity of Human Bladder Bacteria.</title>
        <authorList>
            <person name="Du J."/>
        </authorList>
    </citation>
    <scope>NUCLEOTIDE SEQUENCE</scope>
    <source>
        <strain evidence="2">UMB9226</strain>
    </source>
</reference>
<evidence type="ECO:0000313" key="2">
    <source>
        <dbReference type="EMBL" id="MDK6503471.1"/>
    </source>
</evidence>
<dbReference type="GeneID" id="69822572"/>
<dbReference type="EMBL" id="JACCPP010000002">
    <property type="protein sequence ID" value="MBI1707156.1"/>
    <property type="molecule type" value="Genomic_DNA"/>
</dbReference>
<organism evidence="1 3">
    <name type="scientific">Lactobacillus crispatus</name>
    <dbReference type="NCBI Taxonomy" id="47770"/>
    <lineage>
        <taxon>Bacteria</taxon>
        <taxon>Bacillati</taxon>
        <taxon>Bacillota</taxon>
        <taxon>Bacilli</taxon>
        <taxon>Lactobacillales</taxon>
        <taxon>Lactobacillaceae</taxon>
        <taxon>Lactobacillus</taxon>
    </lineage>
</organism>
<evidence type="ECO:0000313" key="1">
    <source>
        <dbReference type="EMBL" id="MBI1707156.1"/>
    </source>
</evidence>
<sequence>MFKLKVDIREFKTGTHVKVFNSKGNNHDLNQKMVDFLDYMNGIINHPEGYIASLQKDVDHYVNSGKWVEDMDKLEYEMNEVAKKATKKAKVEDAKKLVLTIKRMDGTKDTVLQELTNNYGDMLSHDKIIKLVHEVYSKQ</sequence>
<accession>A0AAW4DMA3</accession>
<dbReference type="Proteomes" id="UP001230300">
    <property type="component" value="Unassembled WGS sequence"/>
</dbReference>
<comment type="caution">
    <text evidence="1">The sequence shown here is derived from an EMBL/GenBank/DDBJ whole genome shotgun (WGS) entry which is preliminary data.</text>
</comment>
<dbReference type="EMBL" id="JASOGN010000053">
    <property type="protein sequence ID" value="MDK6503471.1"/>
    <property type="molecule type" value="Genomic_DNA"/>
</dbReference>
<dbReference type="AlphaFoldDB" id="A0AAW4DMA3"/>
<gene>
    <name evidence="1" type="ORF">HYQ56_0133</name>
    <name evidence="2" type="ORF">QP235_09885</name>
</gene>
<evidence type="ECO:0000313" key="3">
    <source>
        <dbReference type="Proteomes" id="UP001194414"/>
    </source>
</evidence>